<feature type="transmembrane region" description="Helical" evidence="1">
    <location>
        <begin position="58"/>
        <end position="75"/>
    </location>
</feature>
<reference evidence="2 3" key="1">
    <citation type="submission" date="2024-06" db="EMBL/GenBank/DDBJ databases">
        <title>The Natural Products Discovery Center: Release of the First 8490 Sequenced Strains for Exploring Actinobacteria Biosynthetic Diversity.</title>
        <authorList>
            <person name="Kalkreuter E."/>
            <person name="Kautsar S.A."/>
            <person name="Yang D."/>
            <person name="Bader C.D."/>
            <person name="Teijaro C.N."/>
            <person name="Fluegel L."/>
            <person name="Davis C.M."/>
            <person name="Simpson J.R."/>
            <person name="Lauterbach L."/>
            <person name="Steele A.D."/>
            <person name="Gui C."/>
            <person name="Meng S."/>
            <person name="Li G."/>
            <person name="Viehrig K."/>
            <person name="Ye F."/>
            <person name="Su P."/>
            <person name="Kiefer A.F."/>
            <person name="Nichols A."/>
            <person name="Cepeda A.J."/>
            <person name="Yan W."/>
            <person name="Fan B."/>
            <person name="Jiang Y."/>
            <person name="Adhikari A."/>
            <person name="Zheng C.-J."/>
            <person name="Schuster L."/>
            <person name="Cowan T.M."/>
            <person name="Smanski M.J."/>
            <person name="Chevrette M.G."/>
            <person name="De Carvalho L.P.S."/>
            <person name="Shen B."/>
        </authorList>
    </citation>
    <scope>NUCLEOTIDE SEQUENCE [LARGE SCALE GENOMIC DNA]</scope>
    <source>
        <strain evidence="2 3">NPDC000634</strain>
    </source>
</reference>
<name>A0ABV1WK10_9ACTN</name>
<protein>
    <submittedName>
        <fullName evidence="2">Serine/threonine-protein phosphatase</fullName>
    </submittedName>
</protein>
<feature type="non-terminal residue" evidence="2">
    <location>
        <position position="101"/>
    </location>
</feature>
<evidence type="ECO:0000256" key="1">
    <source>
        <dbReference type="SAM" id="Phobius"/>
    </source>
</evidence>
<organism evidence="2 3">
    <name type="scientific">Streptomyces carpinensis</name>
    <dbReference type="NCBI Taxonomy" id="66369"/>
    <lineage>
        <taxon>Bacteria</taxon>
        <taxon>Bacillati</taxon>
        <taxon>Actinomycetota</taxon>
        <taxon>Actinomycetes</taxon>
        <taxon>Kitasatosporales</taxon>
        <taxon>Streptomycetaceae</taxon>
        <taxon>Streptomyces</taxon>
    </lineage>
</organism>
<dbReference type="Proteomes" id="UP001458415">
    <property type="component" value="Unassembled WGS sequence"/>
</dbReference>
<proteinExistence type="predicted"/>
<accession>A0ABV1WK10</accession>
<keyword evidence="3" id="KW-1185">Reference proteome</keyword>
<evidence type="ECO:0000313" key="3">
    <source>
        <dbReference type="Proteomes" id="UP001458415"/>
    </source>
</evidence>
<sequence>MAADLFGPQPYMGLPLLTAAPLVASALLSFRASLLVVVLACAASVALDLHLDRPATALFVDLADVVITGAVALMVNRARSRQEYRLAQVRDVAEVAQRAVL</sequence>
<gene>
    <name evidence="2" type="ORF">ABT317_48200</name>
</gene>
<keyword evidence="1" id="KW-0472">Membrane</keyword>
<comment type="caution">
    <text evidence="2">The sequence shown here is derived from an EMBL/GenBank/DDBJ whole genome shotgun (WGS) entry which is preliminary data.</text>
</comment>
<evidence type="ECO:0000313" key="2">
    <source>
        <dbReference type="EMBL" id="MER6984530.1"/>
    </source>
</evidence>
<keyword evidence="1" id="KW-1133">Transmembrane helix</keyword>
<dbReference type="EMBL" id="JBEPCU010001866">
    <property type="protein sequence ID" value="MER6984530.1"/>
    <property type="molecule type" value="Genomic_DNA"/>
</dbReference>
<keyword evidence="1" id="KW-0812">Transmembrane</keyword>